<feature type="compositionally biased region" description="Polar residues" evidence="2">
    <location>
        <begin position="908"/>
        <end position="922"/>
    </location>
</feature>
<dbReference type="Gene3D" id="2.30.42.10">
    <property type="match status" value="1"/>
</dbReference>
<dbReference type="PROSITE" id="PS50106">
    <property type="entry name" value="PDZ"/>
    <property type="match status" value="1"/>
</dbReference>
<feature type="compositionally biased region" description="Gly residues" evidence="2">
    <location>
        <begin position="1320"/>
        <end position="1330"/>
    </location>
</feature>
<feature type="compositionally biased region" description="Basic and acidic residues" evidence="2">
    <location>
        <begin position="1434"/>
        <end position="1459"/>
    </location>
</feature>
<feature type="region of interest" description="Disordered" evidence="2">
    <location>
        <begin position="58"/>
        <end position="109"/>
    </location>
</feature>
<evidence type="ECO:0000259" key="3">
    <source>
        <dbReference type="PROSITE" id="PS50106"/>
    </source>
</evidence>
<dbReference type="STRING" id="6573.A0A210Q739"/>
<feature type="compositionally biased region" description="Polar residues" evidence="2">
    <location>
        <begin position="519"/>
        <end position="532"/>
    </location>
</feature>
<dbReference type="InterPro" id="IPR036034">
    <property type="entry name" value="PDZ_sf"/>
</dbReference>
<dbReference type="GO" id="GO:0060341">
    <property type="term" value="P:regulation of cellular localization"/>
    <property type="evidence" value="ECO:0007669"/>
    <property type="project" value="TreeGrafter"/>
</dbReference>
<feature type="coiled-coil region" evidence="1">
    <location>
        <begin position="332"/>
        <end position="359"/>
    </location>
</feature>
<feature type="compositionally biased region" description="Basic residues" evidence="2">
    <location>
        <begin position="1460"/>
        <end position="1470"/>
    </location>
</feature>
<dbReference type="PANTHER" id="PTHR14102:SF12">
    <property type="entry name" value="CDNA SEQUENCE BC034090"/>
    <property type="match status" value="1"/>
</dbReference>
<keyword evidence="5" id="KW-1185">Reference proteome</keyword>
<keyword evidence="1" id="KW-0175">Coiled coil</keyword>
<dbReference type="SUPFAM" id="SSF50156">
    <property type="entry name" value="PDZ domain-like"/>
    <property type="match status" value="1"/>
</dbReference>
<organism evidence="4 5">
    <name type="scientific">Mizuhopecten yessoensis</name>
    <name type="common">Japanese scallop</name>
    <name type="synonym">Patinopecten yessoensis</name>
    <dbReference type="NCBI Taxonomy" id="6573"/>
    <lineage>
        <taxon>Eukaryota</taxon>
        <taxon>Metazoa</taxon>
        <taxon>Spiralia</taxon>
        <taxon>Lophotrochozoa</taxon>
        <taxon>Mollusca</taxon>
        <taxon>Bivalvia</taxon>
        <taxon>Autobranchia</taxon>
        <taxon>Pteriomorphia</taxon>
        <taxon>Pectinida</taxon>
        <taxon>Pectinoidea</taxon>
        <taxon>Pectinidae</taxon>
        <taxon>Mizuhopecten</taxon>
    </lineage>
</organism>
<accession>A0A210Q739</accession>
<feature type="compositionally biased region" description="Low complexity" evidence="2">
    <location>
        <begin position="385"/>
        <end position="397"/>
    </location>
</feature>
<feature type="compositionally biased region" description="Polar residues" evidence="2">
    <location>
        <begin position="744"/>
        <end position="753"/>
    </location>
</feature>
<feature type="region of interest" description="Disordered" evidence="2">
    <location>
        <begin position="1013"/>
        <end position="1379"/>
    </location>
</feature>
<dbReference type="Proteomes" id="UP000242188">
    <property type="component" value="Unassembled WGS sequence"/>
</dbReference>
<feature type="compositionally biased region" description="Basic and acidic residues" evidence="2">
    <location>
        <begin position="626"/>
        <end position="645"/>
    </location>
</feature>
<name>A0A210Q739_MIZYE</name>
<feature type="region of interest" description="Disordered" evidence="2">
    <location>
        <begin position="1419"/>
        <end position="1559"/>
    </location>
</feature>
<feature type="compositionally biased region" description="Basic and acidic residues" evidence="2">
    <location>
        <begin position="1478"/>
        <end position="1496"/>
    </location>
</feature>
<dbReference type="PANTHER" id="PTHR14102">
    <property type="entry name" value="PAR-6-RELATED"/>
    <property type="match status" value="1"/>
</dbReference>
<feature type="region of interest" description="Disordered" evidence="2">
    <location>
        <begin position="359"/>
        <end position="397"/>
    </location>
</feature>
<feature type="compositionally biased region" description="Basic and acidic residues" evidence="2">
    <location>
        <begin position="1261"/>
        <end position="1273"/>
    </location>
</feature>
<proteinExistence type="predicted"/>
<protein>
    <submittedName>
        <fullName evidence="4">Uncharacterized protein C09G1.4</fullName>
    </submittedName>
</protein>
<feature type="domain" description="PDZ" evidence="3">
    <location>
        <begin position="1599"/>
        <end position="1669"/>
    </location>
</feature>
<feature type="compositionally biased region" description="Polar residues" evidence="2">
    <location>
        <begin position="11"/>
        <end position="26"/>
    </location>
</feature>
<dbReference type="OrthoDB" id="10058001at2759"/>
<evidence type="ECO:0000313" key="5">
    <source>
        <dbReference type="Proteomes" id="UP000242188"/>
    </source>
</evidence>
<sequence length="1688" mass="185851">MYSRNRRYRSSPHSLHLSSDNINTSGKHVDTPPRDIYLDLVTSSRLLDERLSRRFSDRHYHGDGSAAESRNDRDSDSRGDGVSEWGTRNASSFEPPRVSTDSYIPYGARSRPPERGKWLAYAKNIKPRKQRQGSNLTKSQSMDNIDICSKYPRLQNSNFYQNLHKKYPQAFQRRLSAEAKTRRPSRRLFNSGLHVQFQDDVYDSEDTRSVCSERPMSGLERDLSDFLSYGNHQYDRDCKTSPTPSMMSDRTVKERLNATSDRLYHLLYNGVPQSHYRNSYDPGLTPRSEVTPRARRSRTSSVSSDLHGFDDLDHLSSPRHLDPYHSILNASRLAQEEQIQSLQRELELKDRQLRTYRQKLDLDTQSMHSSGSKHSEDLDSSYTRVISPDSPPDSAIDVDSSSIQSVISMDTRYHHNTDNSSTDVKYPNGSDALEKNGDLPNTDANYFMNDLDSFTLTDVILEVDEEHLDIDTGGTVTSNKEDLGVTDEIENGGGVTDRVSPIPTSSSPESESEAMMQAIVQQTMSRIPSSSSVKDHSLPVNDHSLPVNDHSLPVNDPSSSVNDHSLPVNDHSLPVNDHSLPVNDHSSSVNDHSLPENDFHSTPGNDLQNLSSELSMETPVNIMHNSSDDSPRRDLQHSHCHDSTNRDAQNQTCSHVHFDEEEDDSDPRLGMPEVKTYNETLIQERYHEKRQKFKYHAKRHCMTPPDSAPLYRKKCQSDDQVSVLCSPRPPSSSGISRNKIQKSGMHQSNQSLNVVPEKQDLGSRRLVSESDIRNVGLENPGIFFSKSSNTGSVWSFQSDLSTDTLVASQQTLTDLTESYPKVTLHSHSPRKKFHFKNIFKGKKGHYNPSQVEANLPVDLETMLKRSSESDSSLNQEANETFYSVQYEKSKNHSLHAEDVESGDRSDNESPQINNKHQGARDQNNVKEDDCHTAAHCSTVNSTSDCLPGQAVLGPPPAYSTHLEDSQLTAYEAALVNLDQNGVDIDELIESDLDSVFSAKPVVIDLRQKNQNKTQEISEGRRGEEGEIGTGEIGIGEIGIGETGKGETGTGETGTGMTGTGETGTGETGTGVTGIGETGIGETGTGEGTQEVEPLEVGGDHTQVKQQSAVGEEKQDDSIDSEDEVFTHDDMETTNQTLPVMVDPGNLGLSREELEPTLATQPDVNGTKEKTVQSKIISNSPVDNTSDTDEDNTSDTDEDSEADTVSDGDSGKVDIVSGVSSNVDVSRDVEYNTGASTRHNKQGNSDNWVPIPGNQGQGDQGPDQKDHGPEHEDQGSEPEELEPEQGGQGRDQKDQGSEQGDQGSEPEDQGSEPEELEQEQGGQGPEQGGQGPKHENQGPEQGVNTQDMDPAPVEVPYATVIVHGDSSVSPGTQDNSDSNNCAELDLCIKTLETENTKARGDNQIKQFSFVAAGSHVDDSITVLDESTPPVPKRAYQREESNLVRSKELSASKQSLSDKVRSSAKSKFKAIRKAVSLDKGLNKAGEDNSDDIKKDKNKEKKKSGFKMPKIKAALFTRKKKSKPPMAPVSTAGKESVDTKTPPEKAKNDQGQKQQGQRGGYVGKVSSCQSLESLDSTPDAGLVESNGPLGKLLKLNQDGTQVIQIHKPKHGPVGFFIARGNAQFNHGVFVSRFSEGPQEAMYSGLLSVGDEILEINKFVLRDLALDDIYDIMAAKETLVMTILPLMARKDV</sequence>
<dbReference type="EMBL" id="NEDP02004755">
    <property type="protein sequence ID" value="OWF44535.1"/>
    <property type="molecule type" value="Genomic_DNA"/>
</dbReference>
<dbReference type="SMART" id="SM00228">
    <property type="entry name" value="PDZ"/>
    <property type="match status" value="1"/>
</dbReference>
<feature type="region of interest" description="Disordered" evidence="2">
    <location>
        <begin position="1"/>
        <end position="34"/>
    </location>
</feature>
<feature type="region of interest" description="Disordered" evidence="2">
    <location>
        <begin position="624"/>
        <end position="651"/>
    </location>
</feature>
<feature type="compositionally biased region" description="Basic and acidic residues" evidence="2">
    <location>
        <begin position="1015"/>
        <end position="1024"/>
    </location>
</feature>
<feature type="compositionally biased region" description="Acidic residues" evidence="2">
    <location>
        <begin position="1185"/>
        <end position="1205"/>
    </location>
</feature>
<dbReference type="Pfam" id="PF00595">
    <property type="entry name" value="PDZ"/>
    <property type="match status" value="1"/>
</dbReference>
<dbReference type="GO" id="GO:0007098">
    <property type="term" value="P:centrosome cycle"/>
    <property type="evidence" value="ECO:0007669"/>
    <property type="project" value="TreeGrafter"/>
</dbReference>
<dbReference type="GO" id="GO:0007163">
    <property type="term" value="P:establishment or maintenance of cell polarity"/>
    <property type="evidence" value="ECO:0007669"/>
    <property type="project" value="TreeGrafter"/>
</dbReference>
<feature type="compositionally biased region" description="Basic residues" evidence="2">
    <location>
        <begin position="1"/>
        <end position="10"/>
    </location>
</feature>
<evidence type="ECO:0000313" key="4">
    <source>
        <dbReference type="EMBL" id="OWF44535.1"/>
    </source>
</evidence>
<reference evidence="4 5" key="1">
    <citation type="journal article" date="2017" name="Nat. Ecol. Evol.">
        <title>Scallop genome provides insights into evolution of bilaterian karyotype and development.</title>
        <authorList>
            <person name="Wang S."/>
            <person name="Zhang J."/>
            <person name="Jiao W."/>
            <person name="Li J."/>
            <person name="Xun X."/>
            <person name="Sun Y."/>
            <person name="Guo X."/>
            <person name="Huan P."/>
            <person name="Dong B."/>
            <person name="Zhang L."/>
            <person name="Hu X."/>
            <person name="Sun X."/>
            <person name="Wang J."/>
            <person name="Zhao C."/>
            <person name="Wang Y."/>
            <person name="Wang D."/>
            <person name="Huang X."/>
            <person name="Wang R."/>
            <person name="Lv J."/>
            <person name="Li Y."/>
            <person name="Zhang Z."/>
            <person name="Liu B."/>
            <person name="Lu W."/>
            <person name="Hui Y."/>
            <person name="Liang J."/>
            <person name="Zhou Z."/>
            <person name="Hou R."/>
            <person name="Li X."/>
            <person name="Liu Y."/>
            <person name="Li H."/>
            <person name="Ning X."/>
            <person name="Lin Y."/>
            <person name="Zhao L."/>
            <person name="Xing Q."/>
            <person name="Dou J."/>
            <person name="Li Y."/>
            <person name="Mao J."/>
            <person name="Guo H."/>
            <person name="Dou H."/>
            <person name="Li T."/>
            <person name="Mu C."/>
            <person name="Jiang W."/>
            <person name="Fu Q."/>
            <person name="Fu X."/>
            <person name="Miao Y."/>
            <person name="Liu J."/>
            <person name="Yu Q."/>
            <person name="Li R."/>
            <person name="Liao H."/>
            <person name="Li X."/>
            <person name="Kong Y."/>
            <person name="Jiang Z."/>
            <person name="Chourrout D."/>
            <person name="Li R."/>
            <person name="Bao Z."/>
        </authorList>
    </citation>
    <scope>NUCLEOTIDE SEQUENCE [LARGE SCALE GENOMIC DNA]</scope>
    <source>
        <strain evidence="4 5">PY_sf001</strain>
    </source>
</reference>
<feature type="region of interest" description="Disordered" evidence="2">
    <location>
        <begin position="485"/>
        <end position="605"/>
    </location>
</feature>
<feature type="compositionally biased region" description="Basic and acidic residues" evidence="2">
    <location>
        <begin position="892"/>
        <end position="907"/>
    </location>
</feature>
<dbReference type="InterPro" id="IPR051741">
    <property type="entry name" value="PAR6_homolog"/>
</dbReference>
<dbReference type="GO" id="GO:0016324">
    <property type="term" value="C:apical plasma membrane"/>
    <property type="evidence" value="ECO:0007669"/>
    <property type="project" value="TreeGrafter"/>
</dbReference>
<feature type="region of interest" description="Disordered" evidence="2">
    <location>
        <begin position="892"/>
        <end position="926"/>
    </location>
</feature>
<evidence type="ECO:0000256" key="1">
    <source>
        <dbReference type="SAM" id="Coils"/>
    </source>
</evidence>
<dbReference type="GO" id="GO:0005938">
    <property type="term" value="C:cell cortex"/>
    <property type="evidence" value="ECO:0007669"/>
    <property type="project" value="TreeGrafter"/>
</dbReference>
<gene>
    <name evidence="4" type="ORF">KP79_PYT03560</name>
</gene>
<feature type="compositionally biased region" description="Polar residues" evidence="2">
    <location>
        <begin position="1337"/>
        <end position="1346"/>
    </location>
</feature>
<feature type="compositionally biased region" description="Polar residues" evidence="2">
    <location>
        <begin position="1232"/>
        <end position="1246"/>
    </location>
</feature>
<evidence type="ECO:0000256" key="2">
    <source>
        <dbReference type="SAM" id="MobiDB-lite"/>
    </source>
</evidence>
<feature type="compositionally biased region" description="Polar residues" evidence="2">
    <location>
        <begin position="363"/>
        <end position="372"/>
    </location>
</feature>
<feature type="region of interest" description="Disordered" evidence="2">
    <location>
        <begin position="275"/>
        <end position="309"/>
    </location>
</feature>
<comment type="caution">
    <text evidence="4">The sequence shown here is derived from an EMBL/GenBank/DDBJ whole genome shotgun (WGS) entry which is preliminary data.</text>
</comment>
<feature type="compositionally biased region" description="Gly residues" evidence="2">
    <location>
        <begin position="1027"/>
        <end position="1086"/>
    </location>
</feature>
<feature type="compositionally biased region" description="Acidic residues" evidence="2">
    <location>
        <begin position="1303"/>
        <end position="1317"/>
    </location>
</feature>
<dbReference type="InterPro" id="IPR001478">
    <property type="entry name" value="PDZ"/>
</dbReference>
<feature type="compositionally biased region" description="Low complexity" evidence="2">
    <location>
        <begin position="500"/>
        <end position="509"/>
    </location>
</feature>
<dbReference type="GO" id="GO:0005634">
    <property type="term" value="C:nucleus"/>
    <property type="evidence" value="ECO:0007669"/>
    <property type="project" value="TreeGrafter"/>
</dbReference>
<feature type="compositionally biased region" description="Basic and acidic residues" evidence="2">
    <location>
        <begin position="1532"/>
        <end position="1547"/>
    </location>
</feature>
<feature type="region of interest" description="Disordered" evidence="2">
    <location>
        <begin position="721"/>
        <end position="754"/>
    </location>
</feature>
<feature type="compositionally biased region" description="Polar residues" evidence="2">
    <location>
        <begin position="1365"/>
        <end position="1379"/>
    </location>
</feature>
<feature type="compositionally biased region" description="Basic and acidic residues" evidence="2">
    <location>
        <begin position="69"/>
        <end position="81"/>
    </location>
</feature>